<reference evidence="1 2" key="1">
    <citation type="submission" date="2018-08" db="EMBL/GenBank/DDBJ databases">
        <title>A genome reference for cultivated species of the human gut microbiota.</title>
        <authorList>
            <person name="Zou Y."/>
            <person name="Xue W."/>
            <person name="Luo G."/>
        </authorList>
    </citation>
    <scope>NUCLEOTIDE SEQUENCE [LARGE SCALE GENOMIC DNA]</scope>
    <source>
        <strain evidence="1 2">TF05-18</strain>
    </source>
</reference>
<accession>A0A3E4SXM1</accession>
<dbReference type="EMBL" id="QSSN01000025">
    <property type="protein sequence ID" value="RGL83093.1"/>
    <property type="molecule type" value="Genomic_DNA"/>
</dbReference>
<proteinExistence type="predicted"/>
<sequence>MSYQLLAIKVLTGCSSNIRKCLNEDTLYFLSSSYKKDPNCNENLLKEEVSIENKSAYKDLYKVKKANGEYLRVKVSAIVGMNGDGKSSFVELIIRILNNFAYAFGFLSDQETLCYISGLNANLYYEVNGNIFCISCNNDVTKWYRNGKELYDINFLIVEEEKKKELKKHVDSLFYTMIINYSLYAYNSEILKGECSNSKSWIDGLFHKNDGYQTPVVITPMRISGNIDVNKEEYLSRQRLLSIFMTAKAGDGGRNISDDERAEGFAFSINKESKLISKIIDDYFFDVRPIECLWGDMKPYSNPNEKIPEGLMEIFSNFWSGFLNDYRNNKTLFNIAFAANKTWEKNSRTDLSRYFNLFKQNALKYYRDKKQFSFRAITMFSNLKRDFKINYMQFYRVLIIIAIWRQLTSRNDLPLENEKLDEALNKQHEPRFACMLYVLYKVISIMDTYKGLCNPWYLYDQSYMVFERQWPNENIEGAIATDINKILSVHDYRTLKLWQTLNYLKRDADDLYGAKECEIPGVKEKYNYFISFDDLNNNFSSVPENKLLSFLPAPVFVGDIVLNRYNDFYTVNTLSSGMIQRLNSVGSFIYHIRNLDNEQKDDLLIDYSNITVIFEEVELYFHPEYQKSYLYFLLKQIERSQITKLNNLHIIFVTHSPFVLSDVLSNNILCLKDGKQIASLEFYSFGANIHDLLRQPFFMKNGTIGDYAQSIINKIITILRLYTIFNCENNINISAQKDTLLASLDDISGNMTEEQFKKQYSPEYLFDLISMLDEPLVKHSLMKEYDRIFSTNYYNSQMIQHLEEELKRLKKQK</sequence>
<protein>
    <recommendedName>
        <fullName evidence="3">ATPase AAA-type core domain-containing protein</fullName>
    </recommendedName>
</protein>
<gene>
    <name evidence="1" type="ORF">DXC44_17240</name>
</gene>
<evidence type="ECO:0000313" key="1">
    <source>
        <dbReference type="EMBL" id="RGL83093.1"/>
    </source>
</evidence>
<comment type="caution">
    <text evidence="1">The sequence shown here is derived from an EMBL/GenBank/DDBJ whole genome shotgun (WGS) entry which is preliminary data.</text>
</comment>
<dbReference type="AlphaFoldDB" id="A0A3E4SXM1"/>
<name>A0A3E4SXM1_PHOVU</name>
<dbReference type="Proteomes" id="UP000261278">
    <property type="component" value="Unassembled WGS sequence"/>
</dbReference>
<dbReference type="RefSeq" id="WP_117678442.1">
    <property type="nucleotide sequence ID" value="NZ_JAKKXP010000041.1"/>
</dbReference>
<evidence type="ECO:0000313" key="2">
    <source>
        <dbReference type="Proteomes" id="UP000261278"/>
    </source>
</evidence>
<organism evidence="1 2">
    <name type="scientific">Phocaeicola vulgatus</name>
    <name type="common">Bacteroides vulgatus</name>
    <dbReference type="NCBI Taxonomy" id="821"/>
    <lineage>
        <taxon>Bacteria</taxon>
        <taxon>Pseudomonadati</taxon>
        <taxon>Bacteroidota</taxon>
        <taxon>Bacteroidia</taxon>
        <taxon>Bacteroidales</taxon>
        <taxon>Bacteroidaceae</taxon>
        <taxon>Phocaeicola</taxon>
    </lineage>
</organism>
<dbReference type="InterPro" id="IPR027417">
    <property type="entry name" value="P-loop_NTPase"/>
</dbReference>
<evidence type="ECO:0008006" key="3">
    <source>
        <dbReference type="Google" id="ProtNLM"/>
    </source>
</evidence>
<dbReference type="SUPFAM" id="SSF52540">
    <property type="entry name" value="P-loop containing nucleoside triphosphate hydrolases"/>
    <property type="match status" value="1"/>
</dbReference>